<dbReference type="PANTHER" id="PTHR43267">
    <property type="entry name" value="TRNA THREONYLCARBAMOYLADENOSINE DEHYDRATASE"/>
    <property type="match status" value="1"/>
</dbReference>
<dbReference type="Gene3D" id="3.40.50.720">
    <property type="entry name" value="NAD(P)-binding Rossmann-like Domain"/>
    <property type="match status" value="1"/>
</dbReference>
<dbReference type="InterPro" id="IPR000594">
    <property type="entry name" value="ThiF_NAD_FAD-bd"/>
</dbReference>
<evidence type="ECO:0000313" key="3">
    <source>
        <dbReference type="Proteomes" id="UP000811899"/>
    </source>
</evidence>
<feature type="domain" description="THIF-type NAD/FAD binding fold" evidence="1">
    <location>
        <begin position="10"/>
        <end position="223"/>
    </location>
</feature>
<protein>
    <submittedName>
        <fullName evidence="2">ThiF family adenylyltransferase</fullName>
    </submittedName>
</protein>
<keyword evidence="2" id="KW-0548">Nucleotidyltransferase</keyword>
<dbReference type="GO" id="GO:0016779">
    <property type="term" value="F:nucleotidyltransferase activity"/>
    <property type="evidence" value="ECO:0007669"/>
    <property type="project" value="UniProtKB-KW"/>
</dbReference>
<proteinExistence type="predicted"/>
<gene>
    <name evidence="2" type="ORF">KI809_09430</name>
</gene>
<evidence type="ECO:0000313" key="2">
    <source>
        <dbReference type="EMBL" id="MBT0664520.1"/>
    </source>
</evidence>
<dbReference type="PANTHER" id="PTHR43267:SF2">
    <property type="entry name" value="TRNA THREONYLCARBAMOYLADENOSINE DEHYDRATASE 1-RELATED"/>
    <property type="match status" value="1"/>
</dbReference>
<evidence type="ECO:0000259" key="1">
    <source>
        <dbReference type="Pfam" id="PF00899"/>
    </source>
</evidence>
<keyword evidence="2" id="KW-0808">Transferase</keyword>
<dbReference type="GO" id="GO:0061503">
    <property type="term" value="F:tRNA threonylcarbamoyladenosine dehydratase"/>
    <property type="evidence" value="ECO:0007669"/>
    <property type="project" value="TreeGrafter"/>
</dbReference>
<name>A0AAW4L4Q6_9BACT</name>
<reference evidence="2 3" key="1">
    <citation type="submission" date="2021-05" db="EMBL/GenBank/DDBJ databases">
        <title>The draft genome of Geobacter pelophilus DSM 12255.</title>
        <authorList>
            <person name="Xu Z."/>
            <person name="Masuda Y."/>
            <person name="Itoh H."/>
            <person name="Senoo K."/>
        </authorList>
    </citation>
    <scope>NUCLEOTIDE SEQUENCE [LARGE SCALE GENOMIC DNA]</scope>
    <source>
        <strain evidence="2 3">DSM 12255</strain>
    </source>
</reference>
<comment type="caution">
    <text evidence="2">The sequence shown here is derived from an EMBL/GenBank/DDBJ whole genome shotgun (WGS) entry which is preliminary data.</text>
</comment>
<dbReference type="Pfam" id="PF00899">
    <property type="entry name" value="ThiF"/>
    <property type="match status" value="1"/>
</dbReference>
<dbReference type="InterPro" id="IPR035985">
    <property type="entry name" value="Ubiquitin-activating_enz"/>
</dbReference>
<dbReference type="SUPFAM" id="SSF69572">
    <property type="entry name" value="Activating enzymes of the ubiquitin-like proteins"/>
    <property type="match status" value="1"/>
</dbReference>
<dbReference type="Proteomes" id="UP000811899">
    <property type="component" value="Unassembled WGS sequence"/>
</dbReference>
<accession>A0AAW4L4Q6</accession>
<dbReference type="InterPro" id="IPR045886">
    <property type="entry name" value="ThiF/MoeB/HesA"/>
</dbReference>
<organism evidence="2 3">
    <name type="scientific">Geoanaerobacter pelophilus</name>
    <dbReference type="NCBI Taxonomy" id="60036"/>
    <lineage>
        <taxon>Bacteria</taxon>
        <taxon>Pseudomonadati</taxon>
        <taxon>Thermodesulfobacteriota</taxon>
        <taxon>Desulfuromonadia</taxon>
        <taxon>Geobacterales</taxon>
        <taxon>Geobacteraceae</taxon>
        <taxon>Geoanaerobacter</taxon>
    </lineage>
</organism>
<keyword evidence="3" id="KW-1185">Reference proteome</keyword>
<sequence>MCDDRYDRQSFLGDNSQDKIRACTVGIIGLGGGGSHISQQLAHIGFQKYVLYDPDIPEETNLNRLVGATAKDVEDGTPKVIIAERLIRGLDRDADIYLIQENWQDNHERLKTCDIIFGCVDGYKGRMELETFCRRRMIPYIDIGIDVHQVENAPPNLSGQVIISMPGGPCMQCLQFITEGKMGKEAAKYGAAGHNPQVIWANGVVASTAVGFAVDIITGWTNEMPCIHMCYEGNLGRMIPHPLLKYKPQTCIHYPPDQVGKAMFCLL</sequence>
<dbReference type="GO" id="GO:0008641">
    <property type="term" value="F:ubiquitin-like modifier activating enzyme activity"/>
    <property type="evidence" value="ECO:0007669"/>
    <property type="project" value="InterPro"/>
</dbReference>
<dbReference type="EMBL" id="JAHCVJ010000003">
    <property type="protein sequence ID" value="MBT0664520.1"/>
    <property type="molecule type" value="Genomic_DNA"/>
</dbReference>
<dbReference type="RefSeq" id="WP_214171291.1">
    <property type="nucleotide sequence ID" value="NZ_JAHCVJ010000003.1"/>
</dbReference>
<dbReference type="AlphaFoldDB" id="A0AAW4L4Q6"/>
<dbReference type="GO" id="GO:0061504">
    <property type="term" value="P:cyclic threonylcarbamoyladenosine biosynthetic process"/>
    <property type="evidence" value="ECO:0007669"/>
    <property type="project" value="TreeGrafter"/>
</dbReference>